<accession>A0A836I3T3</accession>
<evidence type="ECO:0000313" key="1">
    <source>
        <dbReference type="EMBL" id="KAG5492918.1"/>
    </source>
</evidence>
<sequence>MRRFCPRGLSRNVAAAPPCSFLTAIALKRFVSIGGRASPPGFSKPPDKHPRIKQVGTGMIAQHVPGTTKLRYTNQKGRTFTFSIPVAQLTHPPVVRRGAAMDGWHEIDTSFSDVGDLESDMPSEVEECLLSAAVAGDEGLVEMNQEQLHALQKVFVQLCKDYVLMDTSGMKTSMMYSELNNGPDYELFDRKMRRRRHWLAIRHRYEDVKELLWPSDAGVENGDAQDVSIGEQTCEERRPLSAESLPMLPLADMMEALSWLEAASTFAIRKHRPFDTVGVAEFAPLDLSREVRIVASRVHATGPSSLLHRTAQKTAAPADRDDVDCLADRLISLGALCTSHGVSLSVAFASSMSASCEGTSPSSSSAAASVQAWLSCIPSLSRVKDAVRVMGVLQRCSQVGMDSTAAELLRFSDADGTNVREVLLDALCRLVHPSLFSNAAALENVDEADLCVLLRFATEIHEQNITFFQMTGGREGTSKPERTSSEEGRRVLQHFTRLVLARCRRLLHGHQGAPATLLSGDAENIPFVDLQSFADHNHPEVRVHEKIGRANAQGLRHARLQSTASTTLAELLCRLESANQRVAADAQGLQYDLLRHVAQKAALGKSKLTLQDVTRALPLLAALMCKTSEQQVKSAYERLLTAMSTTLGVALQKPQEPACVLALLEGLASCHYTPSSYKLLEMVMLRMMMRGDFTLGETARCLTAMLQMVGPQGVSQSVQQAIAMRVVAAIDGQLASTVTDVLAVLRALRYSCYSSFASLVCLVCRSPLTERTADWRPSEHVRYAVLLTAAAAILETGPDSHLALDVSSTAREQLLLGFSLAPSSSEVHPGSRACVGEDAYQECLTTCAALHTSPTPSTLTAWAHADLDARAVHSLCTPQLAVSTMEALEAMGLAPSHWYSSYSAYLTNALGQIVRSGAEGQRLELLENDAETAARCLYLQRAPEAVYRYASALLEQEVDRLDQMLATGGLDRTDIRASPACTFQQRSLERQTAESEAEARLLQYCAVLQHASERKLSRCSAAV</sequence>
<protein>
    <submittedName>
        <fullName evidence="1">Uncharacterized protein</fullName>
    </submittedName>
</protein>
<dbReference type="Proteomes" id="UP000674318">
    <property type="component" value="Chromosome 35"/>
</dbReference>
<dbReference type="RefSeq" id="XP_067753702.1">
    <property type="nucleotide sequence ID" value="XM_067897545.1"/>
</dbReference>
<dbReference type="KEGG" id="phet:94287622"/>
<evidence type="ECO:0000313" key="2">
    <source>
        <dbReference type="Proteomes" id="UP000674318"/>
    </source>
</evidence>
<organism evidence="1 2">
    <name type="scientific">Porcisia hertigi</name>
    <dbReference type="NCBI Taxonomy" id="2761500"/>
    <lineage>
        <taxon>Eukaryota</taxon>
        <taxon>Discoba</taxon>
        <taxon>Euglenozoa</taxon>
        <taxon>Kinetoplastea</taxon>
        <taxon>Metakinetoplastina</taxon>
        <taxon>Trypanosomatida</taxon>
        <taxon>Trypanosomatidae</taxon>
        <taxon>Leishmaniinae</taxon>
        <taxon>Porcisia</taxon>
    </lineage>
</organism>
<dbReference type="AlphaFoldDB" id="A0A836I3T3"/>
<gene>
    <name evidence="1" type="ORF">JKF63_01498</name>
</gene>
<name>A0A836I3T3_9TRYP</name>
<dbReference type="EMBL" id="JAFJZO010000035">
    <property type="protein sequence ID" value="KAG5492918.1"/>
    <property type="molecule type" value="Genomic_DNA"/>
</dbReference>
<reference evidence="1 2" key="1">
    <citation type="submission" date="2021-02" db="EMBL/GenBank/DDBJ databases">
        <title>Porcisia hertigi Genome sequencing and assembly.</title>
        <authorList>
            <person name="Almutairi H."/>
            <person name="Gatherer D."/>
        </authorList>
    </citation>
    <scope>NUCLEOTIDE SEQUENCE [LARGE SCALE GENOMIC DNA]</scope>
    <source>
        <strain evidence="1 2">C119</strain>
    </source>
</reference>
<proteinExistence type="predicted"/>
<dbReference type="OrthoDB" id="272517at2759"/>
<keyword evidence="2" id="KW-1185">Reference proteome</keyword>
<dbReference type="GeneID" id="94287622"/>
<comment type="caution">
    <text evidence="1">The sequence shown here is derived from an EMBL/GenBank/DDBJ whole genome shotgun (WGS) entry which is preliminary data.</text>
</comment>